<dbReference type="RefSeq" id="WP_071655978.1">
    <property type="nucleotide sequence ID" value="NZ_MLCF01000032.1"/>
</dbReference>
<dbReference type="STRING" id="1428644.BIV57_07805"/>
<gene>
    <name evidence="1" type="ORF">BIV57_07805</name>
</gene>
<evidence type="ECO:0008006" key="3">
    <source>
        <dbReference type="Google" id="ProtNLM"/>
    </source>
</evidence>
<dbReference type="EMBL" id="MLCF01000032">
    <property type="protein sequence ID" value="OIV38061.1"/>
    <property type="molecule type" value="Genomic_DNA"/>
</dbReference>
<proteinExistence type="predicted"/>
<keyword evidence="2" id="KW-1185">Reference proteome</keyword>
<evidence type="ECO:0000313" key="1">
    <source>
        <dbReference type="EMBL" id="OIV38061.1"/>
    </source>
</evidence>
<dbReference type="InterPro" id="IPR024747">
    <property type="entry name" value="Pyridox_Oxase-rel"/>
</dbReference>
<dbReference type="Pfam" id="PF12900">
    <property type="entry name" value="Pyridox_ox_2"/>
    <property type="match status" value="1"/>
</dbReference>
<protein>
    <recommendedName>
        <fullName evidence="3">Pyridoxamine 5'-phosphate oxidase</fullName>
    </recommendedName>
</protein>
<reference evidence="1 2" key="1">
    <citation type="submission" date="2016-10" db="EMBL/GenBank/DDBJ databases">
        <title>Genome sequence of Streptomyces gilvigriseus MUSC 26.</title>
        <authorList>
            <person name="Lee L.-H."/>
            <person name="Ser H.-L."/>
        </authorList>
    </citation>
    <scope>NUCLEOTIDE SEQUENCE [LARGE SCALE GENOMIC DNA]</scope>
    <source>
        <strain evidence="1 2">MUSC 26</strain>
    </source>
</reference>
<comment type="caution">
    <text evidence="1">The sequence shown here is derived from an EMBL/GenBank/DDBJ whole genome shotgun (WGS) entry which is preliminary data.</text>
</comment>
<accession>A0A1J7BHJ9</accession>
<dbReference type="SUPFAM" id="SSF50475">
    <property type="entry name" value="FMN-binding split barrel"/>
    <property type="match status" value="1"/>
</dbReference>
<name>A0A1J7BHJ9_9ACTN</name>
<dbReference type="AlphaFoldDB" id="A0A1J7BHJ9"/>
<dbReference type="InterPro" id="IPR012349">
    <property type="entry name" value="Split_barrel_FMN-bd"/>
</dbReference>
<dbReference type="Proteomes" id="UP000243342">
    <property type="component" value="Unassembled WGS sequence"/>
</dbReference>
<organism evidence="1 2">
    <name type="scientific">Mangrovactinospora gilvigrisea</name>
    <dbReference type="NCBI Taxonomy" id="1428644"/>
    <lineage>
        <taxon>Bacteria</taxon>
        <taxon>Bacillati</taxon>
        <taxon>Actinomycetota</taxon>
        <taxon>Actinomycetes</taxon>
        <taxon>Kitasatosporales</taxon>
        <taxon>Streptomycetaceae</taxon>
        <taxon>Mangrovactinospora</taxon>
    </lineage>
</organism>
<sequence length="145" mass="15850">MTRPLQRRHQQETSPEDALRLLRGVPVGRVVFTQHALPAVRVVNHLLDAGGDILVRMHHGAALVDQIDASEDPAGVVVAYEADEIDAQTRTGWSVVVVGWAALDRSLDSDSDSGPGALPRPWVDREMSHLVRIRPDVVTGTRITL</sequence>
<evidence type="ECO:0000313" key="2">
    <source>
        <dbReference type="Proteomes" id="UP000243342"/>
    </source>
</evidence>
<dbReference type="Gene3D" id="2.30.110.10">
    <property type="entry name" value="Electron Transport, Fmn-binding Protein, Chain A"/>
    <property type="match status" value="1"/>
</dbReference>